<accession>A0A1I1QWR1</accession>
<gene>
    <name evidence="3" type="ORF">SAMN05421773_11253</name>
</gene>
<sequence>MTDSRPGGPVPLPVPRITLRTQLDLDQYAAGGDHELHAFLHVRALGLGGSAVPDQAAAGHTEVVIIDCSGSMGHPTVRKIAAARRAAEAAIAMLPEGTHFALVEGTHEARLAYPWRTGGGPATVPVTPQSRAEGMRTARALDAHGGTRISGWLELARKLLRTRPGPTFRHALLLTDGRDEHGAAEELRRVLDACEGEFTCDALGVGEDWDAHQLLDITGRLHGRAAAVDMSGADSVQEQLTGMFRALVAASIARVLPQLVLWVRPEPYLRMTLFRQLAPQVLDLTGAAERSGDDGTIRFPTGAWGEESRWYELRLRADPDHPGYRAAKAAPGPVAVATVGVGVGTDGGADGGAEADTAAGPGGPADPLLPPETVLRVRWTGEQPPLSRPAGHWTRYTELNQAARQGAEALLWQRFEEAERELSRAVRLAHELGDTKRLRSLGRLVRILDPATGRVQVHEVLDRAQIQGVILGSVHTEPPPEDGDPEPEPPGSEGEERPVRCPQCDEWVPPGRYCTNCGHELTDTP</sequence>
<dbReference type="Gene3D" id="2.60.40.3670">
    <property type="match status" value="1"/>
</dbReference>
<dbReference type="CDD" id="cd00198">
    <property type="entry name" value="vWFA"/>
    <property type="match status" value="1"/>
</dbReference>
<dbReference type="SUPFAM" id="SSF53300">
    <property type="entry name" value="vWA-like"/>
    <property type="match status" value="1"/>
</dbReference>
<keyword evidence="4" id="KW-1185">Reference proteome</keyword>
<dbReference type="EMBL" id="FOLM01000012">
    <property type="protein sequence ID" value="SFD26561.1"/>
    <property type="molecule type" value="Genomic_DNA"/>
</dbReference>
<evidence type="ECO:0000259" key="2">
    <source>
        <dbReference type="PROSITE" id="PS50234"/>
    </source>
</evidence>
<dbReference type="STRING" id="910347.SAMN05421773_11253"/>
<evidence type="ECO:0000313" key="3">
    <source>
        <dbReference type="EMBL" id="SFD26561.1"/>
    </source>
</evidence>
<dbReference type="SMART" id="SM00327">
    <property type="entry name" value="VWA"/>
    <property type="match status" value="1"/>
</dbReference>
<dbReference type="RefSeq" id="WP_093840349.1">
    <property type="nucleotide sequence ID" value="NZ_FOLM01000012.1"/>
</dbReference>
<dbReference type="InterPro" id="IPR036465">
    <property type="entry name" value="vWFA_dom_sf"/>
</dbReference>
<dbReference type="Pfam" id="PF13768">
    <property type="entry name" value="VWA_3"/>
    <property type="match status" value="1"/>
</dbReference>
<dbReference type="InterPro" id="IPR002035">
    <property type="entry name" value="VWF_A"/>
</dbReference>
<organism evidence="3 4">
    <name type="scientific">Streptomyces aidingensis</name>
    <dbReference type="NCBI Taxonomy" id="910347"/>
    <lineage>
        <taxon>Bacteria</taxon>
        <taxon>Bacillati</taxon>
        <taxon>Actinomycetota</taxon>
        <taxon>Actinomycetes</taxon>
        <taxon>Kitasatosporales</taxon>
        <taxon>Streptomycetaceae</taxon>
        <taxon>Streptomyces</taxon>
    </lineage>
</organism>
<dbReference type="Proteomes" id="UP000199207">
    <property type="component" value="Unassembled WGS sequence"/>
</dbReference>
<evidence type="ECO:0000313" key="4">
    <source>
        <dbReference type="Proteomes" id="UP000199207"/>
    </source>
</evidence>
<name>A0A1I1QWR1_9ACTN</name>
<dbReference type="Gene3D" id="3.40.50.410">
    <property type="entry name" value="von Willebrand factor, type A domain"/>
    <property type="match status" value="1"/>
</dbReference>
<protein>
    <submittedName>
        <fullName evidence="3">von Willebrand factor type A domain-containing protein</fullName>
    </submittedName>
</protein>
<proteinExistence type="predicted"/>
<dbReference type="OrthoDB" id="568872at2"/>
<dbReference type="Gene3D" id="1.20.120.1690">
    <property type="match status" value="1"/>
</dbReference>
<dbReference type="PROSITE" id="PS50234">
    <property type="entry name" value="VWFA"/>
    <property type="match status" value="1"/>
</dbReference>
<evidence type="ECO:0000256" key="1">
    <source>
        <dbReference type="SAM" id="MobiDB-lite"/>
    </source>
</evidence>
<dbReference type="AlphaFoldDB" id="A0A1I1QWR1"/>
<feature type="region of interest" description="Disordered" evidence="1">
    <location>
        <begin position="347"/>
        <end position="368"/>
    </location>
</feature>
<feature type="domain" description="VWFA" evidence="2">
    <location>
        <begin position="61"/>
        <end position="247"/>
    </location>
</feature>
<reference evidence="3 4" key="1">
    <citation type="submission" date="2016-10" db="EMBL/GenBank/DDBJ databases">
        <authorList>
            <person name="de Groot N.N."/>
        </authorList>
    </citation>
    <scope>NUCLEOTIDE SEQUENCE [LARGE SCALE GENOMIC DNA]</scope>
    <source>
        <strain evidence="3 4">CGMCC 4.5739</strain>
    </source>
</reference>
<feature type="region of interest" description="Disordered" evidence="1">
    <location>
        <begin position="473"/>
        <end position="502"/>
    </location>
</feature>